<dbReference type="Gene3D" id="3.50.50.60">
    <property type="entry name" value="FAD/NAD(P)-binding domain"/>
    <property type="match status" value="1"/>
</dbReference>
<dbReference type="Gene3D" id="1.10.405.20">
    <property type="match status" value="1"/>
</dbReference>
<keyword evidence="3" id="KW-1185">Reference proteome</keyword>
<name>A0A4Z1PAI9_9PEZI</name>
<organism evidence="2 3">
    <name type="scientific">Venturia nashicola</name>
    <dbReference type="NCBI Taxonomy" id="86259"/>
    <lineage>
        <taxon>Eukaryota</taxon>
        <taxon>Fungi</taxon>
        <taxon>Dikarya</taxon>
        <taxon>Ascomycota</taxon>
        <taxon>Pezizomycotina</taxon>
        <taxon>Dothideomycetes</taxon>
        <taxon>Pleosporomycetidae</taxon>
        <taxon>Venturiales</taxon>
        <taxon>Venturiaceae</taxon>
        <taxon>Venturia</taxon>
    </lineage>
</organism>
<evidence type="ECO:0000313" key="3">
    <source>
        <dbReference type="Proteomes" id="UP000298493"/>
    </source>
</evidence>
<dbReference type="AlphaFoldDB" id="A0A4Z1PAI9"/>
<dbReference type="EMBL" id="SNSC02000008">
    <property type="protein sequence ID" value="TID22046.1"/>
    <property type="molecule type" value="Genomic_DNA"/>
</dbReference>
<feature type="chain" id="PRO_5021304745" evidence="1">
    <location>
        <begin position="21"/>
        <end position="467"/>
    </location>
</feature>
<keyword evidence="1" id="KW-0732">Signal</keyword>
<sequence length="467" mass="50637">MASALCTLLFLSHLFSHVASSSIKESDFDGRIITRDVCIIGGGSSGTYSAVRLNQQGKSVAVIEKQALLGGHTKTYVDPATRAPINIAVRVWEDTPTVKSYMSYLGVGLKTVNFSAQTGVVNSFADFGSGSPIPASSLPAANPGPGLVSYMNQLSKYPFLDNGFDLPSPVPSDLLEPFGNFLKKYGLDSIAYTVYQTGQGLGNFLAQPAIYVLKNFNANVVKGYLGVFVAAASNDNHELYDKALAKLGSDVHLKSTVRHITRTGDMIQVAVTTPEGDVLIKAKKLLISIPPKLEQLSFLDLEGEEKDLFKQFNNTFYWAGIVRNSGIPDNVQLQPLALTAPFGIPTMPILYVIQPSGIPGLHQVYFGSSNEMSDEQVKSSILSTIAKVVAGAKYPPAPGPVEFVAFENHKPFTLAVSADAIKNGFYRKLNALQGKRNTWWTGAAWQTHDSSQIWDYTEKNVLPHLLK</sequence>
<dbReference type="SUPFAM" id="SSF51905">
    <property type="entry name" value="FAD/NAD(P)-binding domain"/>
    <property type="match status" value="1"/>
</dbReference>
<comment type="caution">
    <text evidence="2">The sequence shown here is derived from an EMBL/GenBank/DDBJ whole genome shotgun (WGS) entry which is preliminary data.</text>
</comment>
<feature type="signal peptide" evidence="1">
    <location>
        <begin position="1"/>
        <end position="20"/>
    </location>
</feature>
<gene>
    <name evidence="2" type="ORF">E6O75_ATG10840</name>
</gene>
<dbReference type="InterPro" id="IPR036188">
    <property type="entry name" value="FAD/NAD-bd_sf"/>
</dbReference>
<reference evidence="2 3" key="1">
    <citation type="submission" date="2019-04" db="EMBL/GenBank/DDBJ databases">
        <title>High contiguity whole genome sequence and gene annotation resource for two Venturia nashicola isolates.</title>
        <authorList>
            <person name="Prokchorchik M."/>
            <person name="Won K."/>
            <person name="Lee Y."/>
            <person name="Choi E.D."/>
            <person name="Segonzac C."/>
            <person name="Sohn K.H."/>
        </authorList>
    </citation>
    <scope>NUCLEOTIDE SEQUENCE [LARGE SCALE GENOMIC DNA]</scope>
    <source>
        <strain evidence="2 3">PRI2</strain>
    </source>
</reference>
<evidence type="ECO:0000313" key="2">
    <source>
        <dbReference type="EMBL" id="TID22046.1"/>
    </source>
</evidence>
<dbReference type="Pfam" id="PF13450">
    <property type="entry name" value="NAD_binding_8"/>
    <property type="match status" value="1"/>
</dbReference>
<protein>
    <submittedName>
        <fullName evidence="2">Flavin-containing superfamily amine oxidase</fullName>
    </submittedName>
</protein>
<dbReference type="OrthoDB" id="68575at2759"/>
<proteinExistence type="predicted"/>
<accession>A0A4Z1PAI9</accession>
<dbReference type="Proteomes" id="UP000298493">
    <property type="component" value="Unassembled WGS sequence"/>
</dbReference>
<dbReference type="Gene3D" id="3.30.70.1990">
    <property type="match status" value="1"/>
</dbReference>
<evidence type="ECO:0000256" key="1">
    <source>
        <dbReference type="SAM" id="SignalP"/>
    </source>
</evidence>